<dbReference type="PANTHER" id="PTHR12714">
    <property type="entry name" value="PROTEIN-S ISOPRENYLCYSTEINE O-METHYLTRANSFERASE"/>
    <property type="match status" value="1"/>
</dbReference>
<gene>
    <name evidence="6" type="ORF">RSA3_11620</name>
</gene>
<dbReference type="Pfam" id="PF04191">
    <property type="entry name" value="PEMT"/>
    <property type="match status" value="1"/>
</dbReference>
<evidence type="ECO:0000256" key="1">
    <source>
        <dbReference type="ARBA" id="ARBA00004127"/>
    </source>
</evidence>
<dbReference type="RefSeq" id="WP_058614454.1">
    <property type="nucleotide sequence ID" value="NZ_LDRV01000075.1"/>
</dbReference>
<evidence type="ECO:0000256" key="3">
    <source>
        <dbReference type="ARBA" id="ARBA00022989"/>
    </source>
</evidence>
<dbReference type="Gene3D" id="1.20.120.1630">
    <property type="match status" value="1"/>
</dbReference>
<dbReference type="Proteomes" id="UP000072189">
    <property type="component" value="Unassembled WGS sequence"/>
</dbReference>
<evidence type="ECO:0000313" key="6">
    <source>
        <dbReference type="EMBL" id="KTS10467.1"/>
    </source>
</evidence>
<comment type="subcellular location">
    <subcellularLocation>
        <location evidence="1">Endomembrane system</location>
        <topology evidence="1">Multi-pass membrane protein</topology>
    </subcellularLocation>
</comment>
<feature type="transmembrane region" description="Helical" evidence="5">
    <location>
        <begin position="12"/>
        <end position="35"/>
    </location>
</feature>
<feature type="transmembrane region" description="Helical" evidence="5">
    <location>
        <begin position="242"/>
        <end position="267"/>
    </location>
</feature>
<dbReference type="InterPro" id="IPR007318">
    <property type="entry name" value="Phopholipid_MeTrfase"/>
</dbReference>
<dbReference type="PANTHER" id="PTHR12714:SF24">
    <property type="entry name" value="SLR1182 PROTEIN"/>
    <property type="match status" value="1"/>
</dbReference>
<feature type="transmembrane region" description="Helical" evidence="5">
    <location>
        <begin position="47"/>
        <end position="66"/>
    </location>
</feature>
<dbReference type="PATRIC" id="fig|2033.7.peg.3111"/>
<protein>
    <submittedName>
        <fullName evidence="6">Membrane protein</fullName>
    </submittedName>
</protein>
<name>A0A147F6C0_MICTE</name>
<dbReference type="EMBL" id="LDRV01000075">
    <property type="protein sequence ID" value="KTS10467.1"/>
    <property type="molecule type" value="Genomic_DNA"/>
</dbReference>
<keyword evidence="2 5" id="KW-0812">Transmembrane</keyword>
<keyword evidence="3 5" id="KW-1133">Transmembrane helix</keyword>
<dbReference type="AlphaFoldDB" id="A0A147F6C0"/>
<sequence>MDTTASRPIALGRLYFAAQALAGAAWWVFVFAVPFVRTATLGDLDPALVAMLDVPLFVVASALAVLPGRAGRIAALVATAWTLLVTSALAVYATVTGLAGWGVVAMFAATTCSVLALFLLWLGRVPTNWLLVGPFAFRRARPRRTPIAHVVATTAQIVVFWGLFLVVFPLVIWVLEKRWGLAAPVPAWVTLVGAAVVLAASALGLASAAAITVKGDGTPLPSAMPNRLVIAGPYRWVRNPMALAGIAQGVGVGLILQSWLVVVYVLAGSLVWNYAIRPHEEADLEASFGDEYRRYRDEVRCWIPGRRRHTAKAPLART</sequence>
<feature type="transmembrane region" description="Helical" evidence="5">
    <location>
        <begin position="147"/>
        <end position="175"/>
    </location>
</feature>
<evidence type="ECO:0000256" key="2">
    <source>
        <dbReference type="ARBA" id="ARBA00022692"/>
    </source>
</evidence>
<feature type="transmembrane region" description="Helical" evidence="5">
    <location>
        <begin position="99"/>
        <end position="122"/>
    </location>
</feature>
<evidence type="ECO:0000256" key="5">
    <source>
        <dbReference type="SAM" id="Phobius"/>
    </source>
</evidence>
<comment type="caution">
    <text evidence="6">The sequence shown here is derived from an EMBL/GenBank/DDBJ whole genome shotgun (WGS) entry which is preliminary data.</text>
</comment>
<accession>A0A147F6C0</accession>
<organism evidence="6 7">
    <name type="scientific">Microbacterium testaceum</name>
    <name type="common">Aureobacterium testaceum</name>
    <name type="synonym">Brevibacterium testaceum</name>
    <dbReference type="NCBI Taxonomy" id="2033"/>
    <lineage>
        <taxon>Bacteria</taxon>
        <taxon>Bacillati</taxon>
        <taxon>Actinomycetota</taxon>
        <taxon>Actinomycetes</taxon>
        <taxon>Micrococcales</taxon>
        <taxon>Microbacteriaceae</taxon>
        <taxon>Microbacterium</taxon>
    </lineage>
</organism>
<evidence type="ECO:0000256" key="4">
    <source>
        <dbReference type="ARBA" id="ARBA00023136"/>
    </source>
</evidence>
<feature type="transmembrane region" description="Helical" evidence="5">
    <location>
        <begin position="73"/>
        <end position="93"/>
    </location>
</feature>
<feature type="transmembrane region" description="Helical" evidence="5">
    <location>
        <begin position="187"/>
        <end position="211"/>
    </location>
</feature>
<proteinExistence type="predicted"/>
<dbReference type="GO" id="GO:0012505">
    <property type="term" value="C:endomembrane system"/>
    <property type="evidence" value="ECO:0007669"/>
    <property type="project" value="UniProtKB-SubCell"/>
</dbReference>
<reference evidence="6 7" key="1">
    <citation type="journal article" date="2016" name="Front. Microbiol.">
        <title>Genomic Resource of Rice Seed Associated Bacteria.</title>
        <authorList>
            <person name="Midha S."/>
            <person name="Bansal K."/>
            <person name="Sharma S."/>
            <person name="Kumar N."/>
            <person name="Patil P.P."/>
            <person name="Chaudhry V."/>
            <person name="Patil P.B."/>
        </authorList>
    </citation>
    <scope>NUCLEOTIDE SEQUENCE [LARGE SCALE GENOMIC DNA]</scope>
    <source>
        <strain evidence="6 7">RSA3</strain>
    </source>
</reference>
<dbReference type="GO" id="GO:0016740">
    <property type="term" value="F:transferase activity"/>
    <property type="evidence" value="ECO:0007669"/>
    <property type="project" value="UniProtKB-ARBA"/>
</dbReference>
<evidence type="ECO:0000313" key="7">
    <source>
        <dbReference type="Proteomes" id="UP000072189"/>
    </source>
</evidence>
<keyword evidence="4 5" id="KW-0472">Membrane</keyword>